<dbReference type="AlphaFoldDB" id="A0AAW1WP56"/>
<sequence length="328" mass="36969">MELWIVLEEEAGECETAVKFYREAFGGVKIHGSRSPSDEQNPLLSVALKFGDTCVIVKEQIEEDEFKEDELGSKKNTNGALCVVCDDDDIQASIDKAISAGAFWEAEIRELDFVPGKYSSKVWDPFGFEWTIVGNRAAQTDIGGHTDITLKQFMTKALENYETKAKKGANFLMLGQVDDISKLVSMLKEKAEAKLPVDMIIVDLDLVFEKKDMELAKIQKKQSLKDEEKRLWYVSEVTNKEINDQFFSALEYPNTYMSASRFVAGISSAEISSGLTKLTKLKREHVFKERIWAETVIVQRRLSVDKMVGILSGAFSCWKDVKGVRDDA</sequence>
<dbReference type="Gene3D" id="3.10.180.10">
    <property type="entry name" value="2,3-Dihydroxybiphenyl 1,2-Dioxygenase, domain 1"/>
    <property type="match status" value="1"/>
</dbReference>
<name>A0AAW1WP56_RUBAR</name>
<dbReference type="EMBL" id="JBEDUW010000006">
    <property type="protein sequence ID" value="KAK9925050.1"/>
    <property type="molecule type" value="Genomic_DNA"/>
</dbReference>
<dbReference type="SUPFAM" id="SSF54593">
    <property type="entry name" value="Glyoxalase/Bleomycin resistance protein/Dihydroxybiphenyl dioxygenase"/>
    <property type="match status" value="1"/>
</dbReference>
<dbReference type="InterPro" id="IPR029068">
    <property type="entry name" value="Glyas_Bleomycin-R_OHBP_Dase"/>
</dbReference>
<keyword evidence="2" id="KW-1185">Reference proteome</keyword>
<dbReference type="PANTHER" id="PTHR34109">
    <property type="entry name" value="BNAUNNG04460D PROTEIN-RELATED"/>
    <property type="match status" value="1"/>
</dbReference>
<dbReference type="PANTHER" id="PTHR34109:SF1">
    <property type="entry name" value="VOC DOMAIN-CONTAINING PROTEIN"/>
    <property type="match status" value="1"/>
</dbReference>
<comment type="caution">
    <text evidence="1">The sequence shown here is derived from an EMBL/GenBank/DDBJ whole genome shotgun (WGS) entry which is preliminary data.</text>
</comment>
<gene>
    <name evidence="1" type="ORF">M0R45_033391</name>
</gene>
<dbReference type="Proteomes" id="UP001457282">
    <property type="component" value="Unassembled WGS sequence"/>
</dbReference>
<accession>A0AAW1WP56</accession>
<protein>
    <recommendedName>
        <fullName evidence="3">VOC domain-containing protein</fullName>
    </recommendedName>
</protein>
<proteinExistence type="predicted"/>
<evidence type="ECO:0000313" key="2">
    <source>
        <dbReference type="Proteomes" id="UP001457282"/>
    </source>
</evidence>
<evidence type="ECO:0000313" key="1">
    <source>
        <dbReference type="EMBL" id="KAK9925050.1"/>
    </source>
</evidence>
<evidence type="ECO:0008006" key="3">
    <source>
        <dbReference type="Google" id="ProtNLM"/>
    </source>
</evidence>
<reference evidence="1 2" key="1">
    <citation type="journal article" date="2023" name="G3 (Bethesda)">
        <title>A chromosome-length genome assembly and annotation of blackberry (Rubus argutus, cv. 'Hillquist').</title>
        <authorList>
            <person name="Bruna T."/>
            <person name="Aryal R."/>
            <person name="Dudchenko O."/>
            <person name="Sargent D.J."/>
            <person name="Mead D."/>
            <person name="Buti M."/>
            <person name="Cavallini A."/>
            <person name="Hytonen T."/>
            <person name="Andres J."/>
            <person name="Pham M."/>
            <person name="Weisz D."/>
            <person name="Mascagni F."/>
            <person name="Usai G."/>
            <person name="Natali L."/>
            <person name="Bassil N."/>
            <person name="Fernandez G.E."/>
            <person name="Lomsadze A."/>
            <person name="Armour M."/>
            <person name="Olukolu B."/>
            <person name="Poorten T."/>
            <person name="Britton C."/>
            <person name="Davik J."/>
            <person name="Ashrafi H."/>
            <person name="Aiden E.L."/>
            <person name="Borodovsky M."/>
            <person name="Worthington M."/>
        </authorList>
    </citation>
    <scope>NUCLEOTIDE SEQUENCE [LARGE SCALE GENOMIC DNA]</scope>
    <source>
        <strain evidence="1">PI 553951</strain>
    </source>
</reference>
<organism evidence="1 2">
    <name type="scientific">Rubus argutus</name>
    <name type="common">Southern blackberry</name>
    <dbReference type="NCBI Taxonomy" id="59490"/>
    <lineage>
        <taxon>Eukaryota</taxon>
        <taxon>Viridiplantae</taxon>
        <taxon>Streptophyta</taxon>
        <taxon>Embryophyta</taxon>
        <taxon>Tracheophyta</taxon>
        <taxon>Spermatophyta</taxon>
        <taxon>Magnoliopsida</taxon>
        <taxon>eudicotyledons</taxon>
        <taxon>Gunneridae</taxon>
        <taxon>Pentapetalae</taxon>
        <taxon>rosids</taxon>
        <taxon>fabids</taxon>
        <taxon>Rosales</taxon>
        <taxon>Rosaceae</taxon>
        <taxon>Rosoideae</taxon>
        <taxon>Rosoideae incertae sedis</taxon>
        <taxon>Rubus</taxon>
    </lineage>
</organism>